<proteinExistence type="predicted"/>
<evidence type="ECO:0000313" key="1">
    <source>
        <dbReference type="EMBL" id="KAK8850183.1"/>
    </source>
</evidence>
<dbReference type="PANTHER" id="PTHR24159:SF5">
    <property type="entry name" value="ANK_REP_REGION DOMAIN-CONTAINING PROTEIN"/>
    <property type="match status" value="1"/>
</dbReference>
<name>A0ABR2HNJ9_9EUKA</name>
<evidence type="ECO:0008006" key="3">
    <source>
        <dbReference type="Google" id="ProtNLM"/>
    </source>
</evidence>
<protein>
    <recommendedName>
        <fullName evidence="3">DUF3447 domain-containing protein</fullName>
    </recommendedName>
</protein>
<dbReference type="Proteomes" id="UP001470230">
    <property type="component" value="Unassembled WGS sequence"/>
</dbReference>
<dbReference type="EMBL" id="JAPFFF010000024">
    <property type="protein sequence ID" value="KAK8850183.1"/>
    <property type="molecule type" value="Genomic_DNA"/>
</dbReference>
<keyword evidence="2" id="KW-1185">Reference proteome</keyword>
<evidence type="ECO:0000313" key="2">
    <source>
        <dbReference type="Proteomes" id="UP001470230"/>
    </source>
</evidence>
<organism evidence="1 2">
    <name type="scientific">Tritrichomonas musculus</name>
    <dbReference type="NCBI Taxonomy" id="1915356"/>
    <lineage>
        <taxon>Eukaryota</taxon>
        <taxon>Metamonada</taxon>
        <taxon>Parabasalia</taxon>
        <taxon>Tritrichomonadida</taxon>
        <taxon>Tritrichomonadidae</taxon>
        <taxon>Tritrichomonas</taxon>
    </lineage>
</organism>
<reference evidence="1 2" key="1">
    <citation type="submission" date="2024-04" db="EMBL/GenBank/DDBJ databases">
        <title>Tritrichomonas musculus Genome.</title>
        <authorList>
            <person name="Alves-Ferreira E."/>
            <person name="Grigg M."/>
            <person name="Lorenzi H."/>
            <person name="Galac M."/>
        </authorList>
    </citation>
    <scope>NUCLEOTIDE SEQUENCE [LARGE SCALE GENOMIC DNA]</scope>
    <source>
        <strain evidence="1 2">EAF2021</strain>
    </source>
</reference>
<comment type="caution">
    <text evidence="1">The sequence shown here is derived from an EMBL/GenBank/DDBJ whole genome shotgun (WGS) entry which is preliminary data.</text>
</comment>
<gene>
    <name evidence="1" type="ORF">M9Y10_018306</name>
</gene>
<dbReference type="PANTHER" id="PTHR24159">
    <property type="match status" value="1"/>
</dbReference>
<accession>A0ABR2HNJ9</accession>
<dbReference type="InterPro" id="IPR036770">
    <property type="entry name" value="Ankyrin_rpt-contain_sf"/>
</dbReference>
<dbReference type="SUPFAM" id="SSF48403">
    <property type="entry name" value="Ankyrin repeat"/>
    <property type="match status" value="1"/>
</dbReference>
<sequence length="364" mass="43179">MEIEARIKKMKDILITLIEFIDASDNPEAEFQALNDKLKEHKILHNDEEVQLLFQLILKIASNHRRLPDFFDKLDQIMQILIQTKPSPISKFIPDFQNYNKLIIFFLLEKGFVIPDQSFLDQYLQRKQTIETFSNNPLKNFQSDYFYYLYPIMKEFIEEKMQEQIEKEIFQLFDVDIQKFAEKCQIGENDSYICSLIRKDSIEEFVVYVSRTNLSLCTKIEPSIYETNLFLIDRDPTLIEYAAFFGSIQIIQYLKYNEVQLTGSLWLYAVHSNNPELIHFLEENEVNLSDSLPIHVLLESIKCHHNANTNYIKDNFDDKMQIRDRSSFNDIIFNSLNFLFYPDDIVSDACKMKDIKAFKSYAHH</sequence>